<feature type="active site" description="Schiff-base intermediate with substrate" evidence="5">
    <location>
        <position position="164"/>
    </location>
</feature>
<feature type="active site" description="Proton donor/acceptor" evidence="5">
    <location>
        <position position="136"/>
    </location>
</feature>
<protein>
    <submittedName>
        <fullName evidence="7">Dihydrodipicolinate synthase family protein</fullName>
    </submittedName>
</protein>
<feature type="binding site" evidence="6">
    <location>
        <position position="48"/>
    </location>
    <ligand>
        <name>pyruvate</name>
        <dbReference type="ChEBI" id="CHEBI:15361"/>
    </ligand>
</feature>
<accession>A0A255GL00</accession>
<name>A0A255GL00_9ACTN</name>
<dbReference type="PANTHER" id="PTHR12128">
    <property type="entry name" value="DIHYDRODIPICOLINATE SYNTHASE"/>
    <property type="match status" value="1"/>
</dbReference>
<evidence type="ECO:0000256" key="2">
    <source>
        <dbReference type="ARBA" id="ARBA00023239"/>
    </source>
</evidence>
<gene>
    <name evidence="7" type="ORF">CGZ94_04715</name>
</gene>
<dbReference type="InterPro" id="IPR020625">
    <property type="entry name" value="Schiff_base-form_aldolases_AS"/>
</dbReference>
<evidence type="ECO:0000256" key="6">
    <source>
        <dbReference type="PIRSR" id="PIRSR001365-2"/>
    </source>
</evidence>
<keyword evidence="3" id="KW-0704">Schiff base</keyword>
<dbReference type="InterPro" id="IPR013785">
    <property type="entry name" value="Aldolase_TIM"/>
</dbReference>
<organism evidence="7 8">
    <name type="scientific">Enemella evansiae</name>
    <dbReference type="NCBI Taxonomy" id="2016499"/>
    <lineage>
        <taxon>Bacteria</taxon>
        <taxon>Bacillati</taxon>
        <taxon>Actinomycetota</taxon>
        <taxon>Actinomycetes</taxon>
        <taxon>Propionibacteriales</taxon>
        <taxon>Propionibacteriaceae</taxon>
        <taxon>Enemella</taxon>
    </lineage>
</organism>
<dbReference type="Gene3D" id="3.20.20.70">
    <property type="entry name" value="Aldolase class I"/>
    <property type="match status" value="1"/>
</dbReference>
<evidence type="ECO:0000256" key="3">
    <source>
        <dbReference type="ARBA" id="ARBA00023270"/>
    </source>
</evidence>
<evidence type="ECO:0000256" key="5">
    <source>
        <dbReference type="PIRSR" id="PIRSR001365-1"/>
    </source>
</evidence>
<evidence type="ECO:0000313" key="7">
    <source>
        <dbReference type="EMBL" id="OYO16251.1"/>
    </source>
</evidence>
<dbReference type="PANTHER" id="PTHR12128:SF66">
    <property type="entry name" value="4-HYDROXY-2-OXOGLUTARATE ALDOLASE, MITOCHONDRIAL"/>
    <property type="match status" value="1"/>
</dbReference>
<dbReference type="PRINTS" id="PR00146">
    <property type="entry name" value="DHPICSNTHASE"/>
</dbReference>
<keyword evidence="2 4" id="KW-0456">Lyase</keyword>
<dbReference type="InterPro" id="IPR002220">
    <property type="entry name" value="DapA-like"/>
</dbReference>
<dbReference type="CDD" id="cd00408">
    <property type="entry name" value="DHDPS-like"/>
    <property type="match status" value="1"/>
</dbReference>
<comment type="similarity">
    <text evidence="1 4">Belongs to the DapA family.</text>
</comment>
<feature type="binding site" evidence="6">
    <location>
        <position position="207"/>
    </location>
    <ligand>
        <name>pyruvate</name>
        <dbReference type="ChEBI" id="CHEBI:15361"/>
    </ligand>
</feature>
<keyword evidence="8" id="KW-1185">Reference proteome</keyword>
<reference evidence="7 8" key="1">
    <citation type="submission" date="2017-07" db="EMBL/GenBank/DDBJ databases">
        <title>Draft whole genome sequences of clinical Proprionibacteriaceae strains.</title>
        <authorList>
            <person name="Bernier A.-M."/>
            <person name="Bernard K."/>
            <person name="Domingo M.-C."/>
        </authorList>
    </citation>
    <scope>NUCLEOTIDE SEQUENCE [LARGE SCALE GENOMIC DNA]</scope>
    <source>
        <strain evidence="7 8">NML 030167</strain>
    </source>
</reference>
<dbReference type="SUPFAM" id="SSF51569">
    <property type="entry name" value="Aldolase"/>
    <property type="match status" value="1"/>
</dbReference>
<sequence>MTAALRGVVTPLVTPLTDTGELDEDALGRVVDEQLGAGARAVFVGGSTGEVALQPDAVRRRVVEVAVAAAAGRAPVIAGAMDTGTLRVVGHAVAAVEAGAAAVVAAPPFYIAPGVAEVVRHYELIAAAVEVPVVAYDIPAATHSPLPLPALARLAQQGTIAAFKDSSGDLAGFRRALAALRGTGVTALTGSEVFADVAVQLGASGIVPGLGNVDPNGYPAILRAVEAGDPAAAAAEQERLIALFAIIDVADRSRIGFTAGALGAFKAAMWLRGVLDSPRTFAPLSPLTDAEIDRIREILIRAGLTVVR</sequence>
<dbReference type="GO" id="GO:0044281">
    <property type="term" value="P:small molecule metabolic process"/>
    <property type="evidence" value="ECO:0007669"/>
    <property type="project" value="UniProtKB-ARBA"/>
</dbReference>
<dbReference type="RefSeq" id="WP_094404922.1">
    <property type="nucleotide sequence ID" value="NZ_NMVO01000004.1"/>
</dbReference>
<evidence type="ECO:0000256" key="1">
    <source>
        <dbReference type="ARBA" id="ARBA00007592"/>
    </source>
</evidence>
<dbReference type="GO" id="GO:0008840">
    <property type="term" value="F:4-hydroxy-tetrahydrodipicolinate synthase activity"/>
    <property type="evidence" value="ECO:0007669"/>
    <property type="project" value="TreeGrafter"/>
</dbReference>
<dbReference type="OrthoDB" id="3175637at2"/>
<dbReference type="Pfam" id="PF00701">
    <property type="entry name" value="DHDPS"/>
    <property type="match status" value="1"/>
</dbReference>
<comment type="caution">
    <text evidence="7">The sequence shown here is derived from an EMBL/GenBank/DDBJ whole genome shotgun (WGS) entry which is preliminary data.</text>
</comment>
<dbReference type="AlphaFoldDB" id="A0A255GL00"/>
<evidence type="ECO:0000256" key="4">
    <source>
        <dbReference type="PIRNR" id="PIRNR001365"/>
    </source>
</evidence>
<proteinExistence type="inferred from homology"/>
<dbReference type="SMART" id="SM01130">
    <property type="entry name" value="DHDPS"/>
    <property type="match status" value="1"/>
</dbReference>
<dbReference type="EMBL" id="NMVO01000004">
    <property type="protein sequence ID" value="OYO16251.1"/>
    <property type="molecule type" value="Genomic_DNA"/>
</dbReference>
<evidence type="ECO:0000313" key="8">
    <source>
        <dbReference type="Proteomes" id="UP000215896"/>
    </source>
</evidence>
<dbReference type="PROSITE" id="PS00666">
    <property type="entry name" value="DHDPS_2"/>
    <property type="match status" value="1"/>
</dbReference>
<dbReference type="PIRSF" id="PIRSF001365">
    <property type="entry name" value="DHDPS"/>
    <property type="match status" value="1"/>
</dbReference>
<dbReference type="Proteomes" id="UP000215896">
    <property type="component" value="Unassembled WGS sequence"/>
</dbReference>